<feature type="transmembrane region" description="Helical" evidence="1">
    <location>
        <begin position="67"/>
        <end position="89"/>
    </location>
</feature>
<keyword evidence="3" id="KW-1185">Reference proteome</keyword>
<feature type="transmembrane region" description="Helical" evidence="1">
    <location>
        <begin position="304"/>
        <end position="322"/>
    </location>
</feature>
<protein>
    <submittedName>
        <fullName evidence="2">Integral membrane protein</fullName>
    </submittedName>
</protein>
<sequence>MNNFLLNSLNCLKANYKKSINFFNGSLPLIKLINQSFWKNFFGPFFAFIFPLIFIVILGLILGYTSILAGSLAISPVSITLSSMPQLFFEFKNSSLLKRIGATPIKPSLFIFIGIAYYFVVVFISIIWCILFALLIFGIKNWDVGSQAFGTTVLNPSFKTVLETVNWPGFIFGEITLLIIGLLFGMFMVSTCKSIISIQAIGISFIILSEFLCAMVLPLASVKNISGLWYVGYVLTPFKFSTNLILESWNGNFMGYGMNGNNLSLLFEKSNIFDINSSFFTTPFATSSADVNSRVLVLDKTEKVLSLTLPFVWMIGFFVLSIKNFKWSTR</sequence>
<dbReference type="KEGG" id="mpe:MYPE3070"/>
<name>Q8EW97_MALP2</name>
<feature type="transmembrane region" description="Helical" evidence="1">
    <location>
        <begin position="109"/>
        <end position="139"/>
    </location>
</feature>
<reference evidence="2 3" key="1">
    <citation type="journal article" date="2002" name="Nucleic Acids Res.">
        <title>The complete genomic sequence of Mycoplasma penetrans, an intracellular bacterial pathogen in humans.</title>
        <authorList>
            <person name="Sasaki Y."/>
            <person name="Ishikawa J."/>
            <person name="Yamashita A."/>
            <person name="Oshima K."/>
            <person name="Kenri T."/>
            <person name="Furuya K."/>
            <person name="Yoshino C."/>
            <person name="Horino A."/>
            <person name="Shiba T."/>
            <person name="Sasaki T."/>
            <person name="Hattori M."/>
        </authorList>
    </citation>
    <scope>NUCLEOTIDE SEQUENCE [LARGE SCALE GENOMIC DNA]</scope>
    <source>
        <strain evidence="2 3">HF-2</strain>
    </source>
</reference>
<accession>Q8EW97</accession>
<feature type="transmembrane region" description="Helical" evidence="1">
    <location>
        <begin position="201"/>
        <end position="220"/>
    </location>
</feature>
<dbReference type="HOGENOM" id="CLU_794153_0_0_14"/>
<feature type="transmembrane region" description="Helical" evidence="1">
    <location>
        <begin position="41"/>
        <end position="61"/>
    </location>
</feature>
<keyword evidence="1" id="KW-0812">Transmembrane</keyword>
<feature type="transmembrane region" description="Helical" evidence="1">
    <location>
        <begin position="167"/>
        <end position="189"/>
    </location>
</feature>
<gene>
    <name evidence="2" type="ordered locus">MYPE3070</name>
</gene>
<dbReference type="eggNOG" id="ENOG5032BSP">
    <property type="taxonomic scope" value="Bacteria"/>
</dbReference>
<evidence type="ECO:0000313" key="3">
    <source>
        <dbReference type="Proteomes" id="UP000002522"/>
    </source>
</evidence>
<dbReference type="EMBL" id="BA000026">
    <property type="protein sequence ID" value="BAC44099.1"/>
    <property type="molecule type" value="Genomic_DNA"/>
</dbReference>
<proteinExistence type="predicted"/>
<dbReference type="Proteomes" id="UP000002522">
    <property type="component" value="Chromosome"/>
</dbReference>
<dbReference type="RefSeq" id="WP_011077135.1">
    <property type="nucleotide sequence ID" value="NC_004432.1"/>
</dbReference>
<dbReference type="InParanoid" id="Q8EW97"/>
<keyword evidence="1" id="KW-1133">Transmembrane helix</keyword>
<organism evidence="2 3">
    <name type="scientific">Malacoplasma penetrans (strain HF-2)</name>
    <name type="common">Mycoplasma penetrans</name>
    <dbReference type="NCBI Taxonomy" id="272633"/>
    <lineage>
        <taxon>Bacteria</taxon>
        <taxon>Bacillati</taxon>
        <taxon>Mycoplasmatota</taxon>
        <taxon>Mycoplasmoidales</taxon>
        <taxon>Mycoplasmoidaceae</taxon>
        <taxon>Malacoplasma</taxon>
    </lineage>
</organism>
<dbReference type="AlphaFoldDB" id="Q8EW97"/>
<evidence type="ECO:0000313" key="2">
    <source>
        <dbReference type="EMBL" id="BAC44099.1"/>
    </source>
</evidence>
<evidence type="ECO:0000256" key="1">
    <source>
        <dbReference type="SAM" id="Phobius"/>
    </source>
</evidence>
<dbReference type="STRING" id="272633.gene:10731410"/>
<keyword evidence="1" id="KW-0472">Membrane</keyword>